<sequence>MTSPPYTPFHLIKTHNPTTSYVLSILISPDGTLLAAPTSCGTVHLYDATTSEHVGGINVGGIKEAVFDKRDNVVWCGGDEVSVWDVREGKCSKRFQAGAPVLSLDVNSSQTMVAAGTELVGEDAKICIWDIRGGPTPLTEFTECHSDDITQIKFHPTHPTALASGSTDGLMCLYALTTPTEDDALEHVFKSDSISKIGFFGPGGTYLYALSHMETLSLYTMTGDTVREYGDVRGASELAALEYCIDATYDPHGERLFVVGGDQSGNMCALNVGMGGLELVHTLNGGHSDIVRGVLWDVGGGRLVSGGEDGKVCFWRNA</sequence>
<keyword evidence="1 3" id="KW-0853">WD repeat</keyword>
<dbReference type="InterPro" id="IPR001680">
    <property type="entry name" value="WD40_rpt"/>
</dbReference>
<dbReference type="SUPFAM" id="SSF50978">
    <property type="entry name" value="WD40 repeat-like"/>
    <property type="match status" value="1"/>
</dbReference>
<dbReference type="AlphaFoldDB" id="A0A0L0HUK7"/>
<dbReference type="RefSeq" id="XP_016612816.1">
    <property type="nucleotide sequence ID" value="XM_016748805.1"/>
</dbReference>
<dbReference type="PANTHER" id="PTHR22889:SF0">
    <property type="entry name" value="WD REPEAT-CONTAINING PROTEIN 89"/>
    <property type="match status" value="1"/>
</dbReference>
<dbReference type="STRING" id="645134.A0A0L0HUK7"/>
<dbReference type="OMA" id="PLGCEYV"/>
<dbReference type="Pfam" id="PF00400">
    <property type="entry name" value="WD40"/>
    <property type="match status" value="4"/>
</dbReference>
<dbReference type="Proteomes" id="UP000053201">
    <property type="component" value="Unassembled WGS sequence"/>
</dbReference>
<dbReference type="VEuPathDB" id="FungiDB:SPPG_00480"/>
<dbReference type="eggNOG" id="KOG1188">
    <property type="taxonomic scope" value="Eukaryota"/>
</dbReference>
<keyword evidence="2" id="KW-0677">Repeat</keyword>
<proteinExistence type="predicted"/>
<feature type="repeat" description="WD" evidence="3">
    <location>
        <begin position="284"/>
        <end position="318"/>
    </location>
</feature>
<evidence type="ECO:0000256" key="3">
    <source>
        <dbReference type="PROSITE-ProRule" id="PRU00221"/>
    </source>
</evidence>
<dbReference type="InParanoid" id="A0A0L0HUK7"/>
<reference evidence="4 5" key="1">
    <citation type="submission" date="2009-08" db="EMBL/GenBank/DDBJ databases">
        <title>The Genome Sequence of Spizellomyces punctatus strain DAOM BR117.</title>
        <authorList>
            <consortium name="The Broad Institute Genome Sequencing Platform"/>
            <person name="Russ C."/>
            <person name="Cuomo C."/>
            <person name="Shea T."/>
            <person name="Young S.K."/>
            <person name="Zeng Q."/>
            <person name="Koehrsen M."/>
            <person name="Haas B."/>
            <person name="Borodovsky M."/>
            <person name="Guigo R."/>
            <person name="Alvarado L."/>
            <person name="Berlin A."/>
            <person name="Bochicchio J."/>
            <person name="Borenstein D."/>
            <person name="Chapman S."/>
            <person name="Chen Z."/>
            <person name="Engels R."/>
            <person name="Freedman E."/>
            <person name="Gellesch M."/>
            <person name="Goldberg J."/>
            <person name="Griggs A."/>
            <person name="Gujja S."/>
            <person name="Heiman D."/>
            <person name="Hepburn T."/>
            <person name="Howarth C."/>
            <person name="Jen D."/>
            <person name="Larson L."/>
            <person name="Lewis B."/>
            <person name="Mehta T."/>
            <person name="Park D."/>
            <person name="Pearson M."/>
            <person name="Roberts A."/>
            <person name="Saif S."/>
            <person name="Shenoy N."/>
            <person name="Sisk P."/>
            <person name="Stolte C."/>
            <person name="Sykes S."/>
            <person name="Thomson T."/>
            <person name="Walk T."/>
            <person name="White J."/>
            <person name="Yandava C."/>
            <person name="Burger G."/>
            <person name="Gray M.W."/>
            <person name="Holland P.W.H."/>
            <person name="King N."/>
            <person name="Lang F.B.F."/>
            <person name="Roger A.J."/>
            <person name="Ruiz-Trillo I."/>
            <person name="Lander E."/>
            <person name="Nusbaum C."/>
        </authorList>
    </citation>
    <scope>NUCLEOTIDE SEQUENCE [LARGE SCALE GENOMIC DNA]</scope>
    <source>
        <strain evidence="4 5">DAOM BR117</strain>
    </source>
</reference>
<organism evidence="4 5">
    <name type="scientific">Spizellomyces punctatus (strain DAOM BR117)</name>
    <dbReference type="NCBI Taxonomy" id="645134"/>
    <lineage>
        <taxon>Eukaryota</taxon>
        <taxon>Fungi</taxon>
        <taxon>Fungi incertae sedis</taxon>
        <taxon>Chytridiomycota</taxon>
        <taxon>Chytridiomycota incertae sedis</taxon>
        <taxon>Chytridiomycetes</taxon>
        <taxon>Spizellomycetales</taxon>
        <taxon>Spizellomycetaceae</taxon>
        <taxon>Spizellomyces</taxon>
    </lineage>
</organism>
<dbReference type="SMART" id="SM00320">
    <property type="entry name" value="WD40"/>
    <property type="match status" value="4"/>
</dbReference>
<dbReference type="InterPro" id="IPR039328">
    <property type="entry name" value="WDR89"/>
</dbReference>
<dbReference type="PROSITE" id="PS50082">
    <property type="entry name" value="WD_REPEATS_2"/>
    <property type="match status" value="1"/>
</dbReference>
<dbReference type="OrthoDB" id="25131at2759"/>
<evidence type="ECO:0000313" key="4">
    <source>
        <dbReference type="EMBL" id="KND04777.1"/>
    </source>
</evidence>
<dbReference type="PANTHER" id="PTHR22889">
    <property type="entry name" value="WD REPEAT-CONTAINING PROTEIN 89"/>
    <property type="match status" value="1"/>
</dbReference>
<dbReference type="InterPro" id="IPR036322">
    <property type="entry name" value="WD40_repeat_dom_sf"/>
</dbReference>
<dbReference type="Gene3D" id="2.130.10.10">
    <property type="entry name" value="YVTN repeat-like/Quinoprotein amine dehydrogenase"/>
    <property type="match status" value="2"/>
</dbReference>
<dbReference type="PROSITE" id="PS50294">
    <property type="entry name" value="WD_REPEATS_REGION"/>
    <property type="match status" value="1"/>
</dbReference>
<evidence type="ECO:0008006" key="6">
    <source>
        <dbReference type="Google" id="ProtNLM"/>
    </source>
</evidence>
<dbReference type="FunCoup" id="A0A0L0HUK7">
    <property type="interactions" value="288"/>
</dbReference>
<evidence type="ECO:0000256" key="2">
    <source>
        <dbReference type="ARBA" id="ARBA00022737"/>
    </source>
</evidence>
<dbReference type="InterPro" id="IPR015943">
    <property type="entry name" value="WD40/YVTN_repeat-like_dom_sf"/>
</dbReference>
<name>A0A0L0HUK7_SPIPD</name>
<gene>
    <name evidence="4" type="ORF">SPPG_00480</name>
</gene>
<keyword evidence="5" id="KW-1185">Reference proteome</keyword>
<dbReference type="GeneID" id="27684203"/>
<evidence type="ECO:0000256" key="1">
    <source>
        <dbReference type="ARBA" id="ARBA00022574"/>
    </source>
</evidence>
<evidence type="ECO:0000313" key="5">
    <source>
        <dbReference type="Proteomes" id="UP000053201"/>
    </source>
</evidence>
<accession>A0A0L0HUK7</accession>
<protein>
    <recommendedName>
        <fullName evidence="6">Anaphase-promoting complex subunit 4 WD40 domain-containing protein</fullName>
    </recommendedName>
</protein>
<dbReference type="EMBL" id="KQ257450">
    <property type="protein sequence ID" value="KND04777.1"/>
    <property type="molecule type" value="Genomic_DNA"/>
</dbReference>